<evidence type="ECO:0000313" key="3">
    <source>
        <dbReference type="Proteomes" id="UP001209229"/>
    </source>
</evidence>
<protein>
    <submittedName>
        <fullName evidence="2">Arm DNA-binding domain-containing protein</fullName>
    </submittedName>
</protein>
<sequence length="117" mass="13550">MNATSKLVLRNSYQKKDGTYPINLRVTINRESKYYPTKVSCKKDDWIDSKQRIKGSVEKSGVDNLTLSDKETKATAILDNFVRFNKIPTIIEFTSLFNGDFVKDSFYELAQNYIKNH</sequence>
<keyword evidence="2" id="KW-0238">DNA-binding</keyword>
<keyword evidence="3" id="KW-1185">Reference proteome</keyword>
<gene>
    <name evidence="2" type="ORF">OM075_20405</name>
</gene>
<organism evidence="2 3">
    <name type="scientific">Plebeiibacterium sediminum</name>
    <dbReference type="NCBI Taxonomy" id="2992112"/>
    <lineage>
        <taxon>Bacteria</taxon>
        <taxon>Pseudomonadati</taxon>
        <taxon>Bacteroidota</taxon>
        <taxon>Bacteroidia</taxon>
        <taxon>Marinilabiliales</taxon>
        <taxon>Marinilabiliaceae</taxon>
        <taxon>Plebeiibacterium</taxon>
    </lineage>
</organism>
<evidence type="ECO:0000259" key="1">
    <source>
        <dbReference type="Pfam" id="PF17293"/>
    </source>
</evidence>
<evidence type="ECO:0000313" key="2">
    <source>
        <dbReference type="EMBL" id="MCW3788845.1"/>
    </source>
</evidence>
<dbReference type="EMBL" id="JAPDPJ010000068">
    <property type="protein sequence ID" value="MCW3788845.1"/>
    <property type="molecule type" value="Genomic_DNA"/>
</dbReference>
<dbReference type="AlphaFoldDB" id="A0AAE3M928"/>
<feature type="domain" description="Arm DNA-binding" evidence="1">
    <location>
        <begin position="8"/>
        <end position="86"/>
    </location>
</feature>
<dbReference type="InterPro" id="IPR035386">
    <property type="entry name" value="Arm-DNA-bind_5"/>
</dbReference>
<comment type="caution">
    <text evidence="2">The sequence shown here is derived from an EMBL/GenBank/DDBJ whole genome shotgun (WGS) entry which is preliminary data.</text>
</comment>
<reference evidence="2" key="1">
    <citation type="submission" date="2022-10" db="EMBL/GenBank/DDBJ databases">
        <authorList>
            <person name="Yu W.X."/>
        </authorList>
    </citation>
    <scope>NUCLEOTIDE SEQUENCE</scope>
    <source>
        <strain evidence="2">AAT</strain>
    </source>
</reference>
<accession>A0AAE3M928</accession>
<dbReference type="Proteomes" id="UP001209229">
    <property type="component" value="Unassembled WGS sequence"/>
</dbReference>
<dbReference type="RefSeq" id="WP_301192401.1">
    <property type="nucleotide sequence ID" value="NZ_JAPDPJ010000068.1"/>
</dbReference>
<dbReference type="Pfam" id="PF17293">
    <property type="entry name" value="Arm-DNA-bind_5"/>
    <property type="match status" value="1"/>
</dbReference>
<dbReference type="GO" id="GO:0003677">
    <property type="term" value="F:DNA binding"/>
    <property type="evidence" value="ECO:0007669"/>
    <property type="project" value="UniProtKB-KW"/>
</dbReference>
<proteinExistence type="predicted"/>
<name>A0AAE3M928_9BACT</name>